<protein>
    <recommendedName>
        <fullName evidence="3">MFS transporter</fullName>
    </recommendedName>
</protein>
<evidence type="ECO:0000313" key="2">
    <source>
        <dbReference type="Proteomes" id="UP000062973"/>
    </source>
</evidence>
<dbReference type="eggNOG" id="COG0477">
    <property type="taxonomic scope" value="Bacteria"/>
</dbReference>
<dbReference type="SUPFAM" id="SSF103473">
    <property type="entry name" value="MFS general substrate transporter"/>
    <property type="match status" value="1"/>
</dbReference>
<keyword evidence="2" id="KW-1185">Reference proteome</keyword>
<evidence type="ECO:0000313" key="1">
    <source>
        <dbReference type="EMBL" id="AIJ25351.1"/>
    </source>
</evidence>
<sequence>MRARAGRHRVDRVPGRSGRVAAVSIPQTIGLTRAMFTGPALSRALGATGPGMGLAAVCGPVLGGVLTEAWTWRSSTR</sequence>
<evidence type="ECO:0008006" key="3">
    <source>
        <dbReference type="Google" id="ProtNLM"/>
    </source>
</evidence>
<dbReference type="KEGG" id="amq:AMETH_5259"/>
<dbReference type="STRING" id="1068978.AMETH_5259"/>
<reference evidence="1 2" key="1">
    <citation type="submission" date="2014-07" db="EMBL/GenBank/DDBJ databases">
        <title>Whole Genome Sequence of the Amycolatopsis methanolica 239.</title>
        <authorList>
            <person name="Tang B."/>
        </authorList>
    </citation>
    <scope>NUCLEOTIDE SEQUENCE [LARGE SCALE GENOMIC DNA]</scope>
    <source>
        <strain evidence="1 2">239</strain>
    </source>
</reference>
<dbReference type="Gene3D" id="1.20.1720.10">
    <property type="entry name" value="Multidrug resistance protein D"/>
    <property type="match status" value="1"/>
</dbReference>
<accession>A0A076N2H9</accession>
<dbReference type="InterPro" id="IPR036259">
    <property type="entry name" value="MFS_trans_sf"/>
</dbReference>
<dbReference type="AlphaFoldDB" id="A0A076N2H9"/>
<proteinExistence type="predicted"/>
<name>A0A076N2H9_AMYME</name>
<dbReference type="HOGENOM" id="CLU_2630335_0_0_11"/>
<gene>
    <name evidence="1" type="ORF">AMETH_5259</name>
</gene>
<organism evidence="1 2">
    <name type="scientific">Amycolatopsis methanolica 239</name>
    <dbReference type="NCBI Taxonomy" id="1068978"/>
    <lineage>
        <taxon>Bacteria</taxon>
        <taxon>Bacillati</taxon>
        <taxon>Actinomycetota</taxon>
        <taxon>Actinomycetes</taxon>
        <taxon>Pseudonocardiales</taxon>
        <taxon>Pseudonocardiaceae</taxon>
        <taxon>Amycolatopsis</taxon>
        <taxon>Amycolatopsis methanolica group</taxon>
    </lineage>
</organism>
<dbReference type="EMBL" id="CP009110">
    <property type="protein sequence ID" value="AIJ25351.1"/>
    <property type="molecule type" value="Genomic_DNA"/>
</dbReference>
<dbReference type="PATRIC" id="fig|1068978.7.peg.5646"/>
<dbReference type="Proteomes" id="UP000062973">
    <property type="component" value="Chromosome"/>
</dbReference>